<feature type="compositionally biased region" description="Basic and acidic residues" evidence="1">
    <location>
        <begin position="216"/>
        <end position="228"/>
    </location>
</feature>
<proteinExistence type="predicted"/>
<name>A0AAD9HES1_9PEZI</name>
<feature type="compositionally biased region" description="Basic and acidic residues" evidence="1">
    <location>
        <begin position="315"/>
        <end position="325"/>
    </location>
</feature>
<evidence type="ECO:0000256" key="1">
    <source>
        <dbReference type="SAM" id="MobiDB-lite"/>
    </source>
</evidence>
<reference evidence="3" key="1">
    <citation type="submission" date="2021-06" db="EMBL/GenBank/DDBJ databases">
        <title>Comparative genomics, transcriptomics and evolutionary studies reveal genomic signatures of adaptation to plant cell wall in hemibiotrophic fungi.</title>
        <authorList>
            <consortium name="DOE Joint Genome Institute"/>
            <person name="Baroncelli R."/>
            <person name="Diaz J.F."/>
            <person name="Benocci T."/>
            <person name="Peng M."/>
            <person name="Battaglia E."/>
            <person name="Haridas S."/>
            <person name="Andreopoulos W."/>
            <person name="Labutti K."/>
            <person name="Pangilinan J."/>
            <person name="Floch G.L."/>
            <person name="Makela M.R."/>
            <person name="Henrissat B."/>
            <person name="Grigoriev I.V."/>
            <person name="Crouch J.A."/>
            <person name="De Vries R.P."/>
            <person name="Sukno S.A."/>
            <person name="Thon M.R."/>
        </authorList>
    </citation>
    <scope>NUCLEOTIDE SEQUENCE</scope>
    <source>
        <strain evidence="3">MAFF235873</strain>
    </source>
</reference>
<keyword evidence="4" id="KW-1185">Reference proteome</keyword>
<feature type="compositionally biased region" description="Basic and acidic residues" evidence="1">
    <location>
        <begin position="249"/>
        <end position="264"/>
    </location>
</feature>
<comment type="caution">
    <text evidence="3">The sequence shown here is derived from an EMBL/GenBank/DDBJ whole genome shotgun (WGS) entry which is preliminary data.</text>
</comment>
<protein>
    <submittedName>
        <fullName evidence="3">Uncharacterized protein</fullName>
    </submittedName>
</protein>
<dbReference type="AlphaFoldDB" id="A0AAD9HES1"/>
<organism evidence="3 4">
    <name type="scientific">Colletotrichum zoysiae</name>
    <dbReference type="NCBI Taxonomy" id="1216348"/>
    <lineage>
        <taxon>Eukaryota</taxon>
        <taxon>Fungi</taxon>
        <taxon>Dikarya</taxon>
        <taxon>Ascomycota</taxon>
        <taxon>Pezizomycotina</taxon>
        <taxon>Sordariomycetes</taxon>
        <taxon>Hypocreomycetidae</taxon>
        <taxon>Glomerellales</taxon>
        <taxon>Glomerellaceae</taxon>
        <taxon>Colletotrichum</taxon>
        <taxon>Colletotrichum graminicola species complex</taxon>
    </lineage>
</organism>
<feature type="region of interest" description="Disordered" evidence="1">
    <location>
        <begin position="200"/>
        <end position="228"/>
    </location>
</feature>
<accession>A0AAD9HES1</accession>
<feature type="chain" id="PRO_5041920594" evidence="2">
    <location>
        <begin position="18"/>
        <end position="387"/>
    </location>
</feature>
<feature type="signal peptide" evidence="2">
    <location>
        <begin position="1"/>
        <end position="17"/>
    </location>
</feature>
<feature type="region of interest" description="Disordered" evidence="1">
    <location>
        <begin position="315"/>
        <end position="344"/>
    </location>
</feature>
<gene>
    <name evidence="3" type="ORF">LX32DRAFT_653616</name>
</gene>
<dbReference type="Proteomes" id="UP001232148">
    <property type="component" value="Unassembled WGS sequence"/>
</dbReference>
<dbReference type="EMBL" id="MU842889">
    <property type="protein sequence ID" value="KAK2027755.1"/>
    <property type="molecule type" value="Genomic_DNA"/>
</dbReference>
<evidence type="ECO:0000313" key="4">
    <source>
        <dbReference type="Proteomes" id="UP001232148"/>
    </source>
</evidence>
<feature type="region of interest" description="Disordered" evidence="1">
    <location>
        <begin position="249"/>
        <end position="280"/>
    </location>
</feature>
<evidence type="ECO:0000313" key="3">
    <source>
        <dbReference type="EMBL" id="KAK2027755.1"/>
    </source>
</evidence>
<feature type="region of interest" description="Disordered" evidence="1">
    <location>
        <begin position="127"/>
        <end position="150"/>
    </location>
</feature>
<keyword evidence="2" id="KW-0732">Signal</keyword>
<evidence type="ECO:0000256" key="2">
    <source>
        <dbReference type="SAM" id="SignalP"/>
    </source>
</evidence>
<sequence length="387" mass="43067">MKPTSLGFAALVGFAVANPLIPTNSDVAPVNYTAPSELVRPNEGFVPAKLLQKTCLEVCPKVFAGLHAPEQPAPLYCRLRCAVDAYRRSRQGVRAPGDSSQATDASREQDVPLELLLLKKHRLWNTTGIEPRSEDGTAPQAAGEKDDGEPDVPLELLLLKKHRFWNTTGIEPRSEDDNDGEPDIPLELLLLKEHRFWNTTGIEPRSENDTAPQAAGEKDDGKPDVPLETLLPKEHRFGRHRFWSKHTVEPRDEDDVAPRVEEPKGNNPCAWPSEWDGSSESGREMQACLKSCPIGPSFRGCFNPCVLEVMERRCGEKRAKETNPKDRKHSALTRRQWQPNLPPPPVNAFTARWWGKAPSWYRPHMHPPIGLGGAGAGWIDGPPKLLD</sequence>